<keyword evidence="1" id="KW-0472">Membrane</keyword>
<protein>
    <submittedName>
        <fullName evidence="2">Uncharacterized protein</fullName>
    </submittedName>
</protein>
<dbReference type="EMBL" id="CYHE01000005">
    <property type="protein sequence ID" value="CUA96455.1"/>
    <property type="molecule type" value="Genomic_DNA"/>
</dbReference>
<proteinExistence type="predicted"/>
<organism evidence="2 3">
    <name type="scientific">Pannonibacter indicus</name>
    <dbReference type="NCBI Taxonomy" id="466044"/>
    <lineage>
        <taxon>Bacteria</taxon>
        <taxon>Pseudomonadati</taxon>
        <taxon>Pseudomonadota</taxon>
        <taxon>Alphaproteobacteria</taxon>
        <taxon>Hyphomicrobiales</taxon>
        <taxon>Stappiaceae</taxon>
        <taxon>Pannonibacter</taxon>
    </lineage>
</organism>
<dbReference type="Proteomes" id="UP000183900">
    <property type="component" value="Unassembled WGS sequence"/>
</dbReference>
<evidence type="ECO:0000313" key="2">
    <source>
        <dbReference type="EMBL" id="CUA96455.1"/>
    </source>
</evidence>
<keyword evidence="1" id="KW-0812">Transmembrane</keyword>
<feature type="transmembrane region" description="Helical" evidence="1">
    <location>
        <begin position="7"/>
        <end position="26"/>
    </location>
</feature>
<dbReference type="RefSeq" id="WP_050471135.1">
    <property type="nucleotide sequence ID" value="NZ_CYHE01000005.1"/>
</dbReference>
<accession>A0A0K6HZZ3</accession>
<sequence>MNGWKTLAFNGAVGIASLGGGVLDQLEVIDWSKILPGGWGPFAVMAIGLINILLRHVTTEPAAWRK</sequence>
<keyword evidence="1" id="KW-1133">Transmembrane helix</keyword>
<evidence type="ECO:0000313" key="3">
    <source>
        <dbReference type="Proteomes" id="UP000183900"/>
    </source>
</evidence>
<reference evidence="3" key="1">
    <citation type="submission" date="2015-08" db="EMBL/GenBank/DDBJ databases">
        <authorList>
            <person name="Varghese N."/>
        </authorList>
    </citation>
    <scope>NUCLEOTIDE SEQUENCE [LARGE SCALE GENOMIC DNA]</scope>
    <source>
        <strain evidence="3">DSM 23407</strain>
    </source>
</reference>
<dbReference type="OrthoDB" id="7867385at2"/>
<feature type="transmembrane region" description="Helical" evidence="1">
    <location>
        <begin position="38"/>
        <end position="57"/>
    </location>
</feature>
<gene>
    <name evidence="2" type="ORF">Ga0061067_105163</name>
</gene>
<evidence type="ECO:0000256" key="1">
    <source>
        <dbReference type="SAM" id="Phobius"/>
    </source>
</evidence>
<name>A0A0K6HZZ3_9HYPH</name>
<keyword evidence="3" id="KW-1185">Reference proteome</keyword>
<dbReference type="AlphaFoldDB" id="A0A0K6HZZ3"/>